<evidence type="ECO:0000256" key="1">
    <source>
        <dbReference type="SAM" id="Phobius"/>
    </source>
</evidence>
<proteinExistence type="predicted"/>
<feature type="transmembrane region" description="Helical" evidence="1">
    <location>
        <begin position="368"/>
        <end position="392"/>
    </location>
</feature>
<dbReference type="Proteomes" id="UP001215712">
    <property type="component" value="Unassembled WGS sequence"/>
</dbReference>
<comment type="caution">
    <text evidence="2">The sequence shown here is derived from an EMBL/GenBank/DDBJ whole genome shotgun (WGS) entry which is preliminary data.</text>
</comment>
<protein>
    <recommendedName>
        <fullName evidence="4">Mg2+ transporter protein, CorA-like/Zinc transport protein ZntB</fullName>
    </recommendedName>
</protein>
<dbReference type="EMBL" id="JAQJAN010000017">
    <property type="protein sequence ID" value="KAJ5709907.1"/>
    <property type="molecule type" value="Genomic_DNA"/>
</dbReference>
<keyword evidence="1" id="KW-0472">Membrane</keyword>
<name>A0AAD6HEB4_9EURO</name>
<reference evidence="2" key="1">
    <citation type="journal article" date="2023" name="IMA Fungus">
        <title>Comparative genomic study of the Penicillium genus elucidates a diverse pangenome and 15 lateral gene transfer events.</title>
        <authorList>
            <person name="Petersen C."/>
            <person name="Sorensen T."/>
            <person name="Nielsen M.R."/>
            <person name="Sondergaard T.E."/>
            <person name="Sorensen J.L."/>
            <person name="Fitzpatrick D.A."/>
            <person name="Frisvad J.C."/>
            <person name="Nielsen K.L."/>
        </authorList>
    </citation>
    <scope>NUCLEOTIDE SEQUENCE</scope>
    <source>
        <strain evidence="2">IBT 17514</strain>
    </source>
</reference>
<evidence type="ECO:0000313" key="2">
    <source>
        <dbReference type="EMBL" id="KAJ5709907.1"/>
    </source>
</evidence>
<keyword evidence="1" id="KW-1133">Transmembrane helix</keyword>
<reference evidence="2" key="2">
    <citation type="submission" date="2023-01" db="EMBL/GenBank/DDBJ databases">
        <authorList>
            <person name="Petersen C."/>
        </authorList>
    </citation>
    <scope>NUCLEOTIDE SEQUENCE</scope>
    <source>
        <strain evidence="2">IBT 17514</strain>
    </source>
</reference>
<keyword evidence="3" id="KW-1185">Reference proteome</keyword>
<feature type="transmembrane region" description="Helical" evidence="1">
    <location>
        <begin position="404"/>
        <end position="426"/>
    </location>
</feature>
<dbReference type="AlphaFoldDB" id="A0AAD6HEB4"/>
<dbReference type="Gene3D" id="1.20.58.340">
    <property type="entry name" value="Magnesium transport protein CorA, transmembrane region"/>
    <property type="match status" value="1"/>
</dbReference>
<evidence type="ECO:0000313" key="3">
    <source>
        <dbReference type="Proteomes" id="UP001215712"/>
    </source>
</evidence>
<organism evidence="2 3">
    <name type="scientific">Penicillium malachiteum</name>
    <dbReference type="NCBI Taxonomy" id="1324776"/>
    <lineage>
        <taxon>Eukaryota</taxon>
        <taxon>Fungi</taxon>
        <taxon>Dikarya</taxon>
        <taxon>Ascomycota</taxon>
        <taxon>Pezizomycotina</taxon>
        <taxon>Eurotiomycetes</taxon>
        <taxon>Eurotiomycetidae</taxon>
        <taxon>Eurotiales</taxon>
        <taxon>Aspergillaceae</taxon>
        <taxon>Penicillium</taxon>
    </lineage>
</organism>
<keyword evidence="1" id="KW-0812">Transmembrane</keyword>
<accession>A0AAD6HEB4</accession>
<sequence length="469" mass="53705">MQFLSPENAKLNSAWNAHNYEEFEKRIEDAREKVSQSPVSLKPTGNKEKIKYQGFEWLEESPETAARIVFSAIDIPHEKGGPAILDLYRHYNLPGAFVAERRINVACSFGATPFVEGSSYTWFHFLCKDIPTKETNGDMKIKRKKKQVTIDPRQADTEWVHSSYCLKVTRSSELKKTTSVTLLTFGSSNNLFERFGIASQYMSHEEILKHPYSLLNVAFEVLHEQIDELAWKVADLYAPAEMQVIEMAETDSGLSTDDLDFPSMHRIQRYQIYLLEAVEALTETLSAASYHYRQVLPPSSVDSMSSTLAGLRYANILLRSTELRLRSLEKRTQSIINLAFNLVTQADSKVMKSDSTVMRGDSQAMKNIAILTMVFLPCTAATSFFSTPFFYLEDSSNFLEISPHFWILWAITIPLTAVTILAFVLWSERKLIEGFINRRIERWKERKKNRRLGSQDEKLPSMMDNPSKI</sequence>
<evidence type="ECO:0008006" key="4">
    <source>
        <dbReference type="Google" id="ProtNLM"/>
    </source>
</evidence>
<gene>
    <name evidence="2" type="ORF">N7493_009499</name>
</gene>